<evidence type="ECO:0000256" key="1">
    <source>
        <dbReference type="SAM" id="SignalP"/>
    </source>
</evidence>
<gene>
    <name evidence="2" type="ORF">NC653_018033</name>
</gene>
<feature type="chain" id="PRO_5042260448" evidence="1">
    <location>
        <begin position="24"/>
        <end position="79"/>
    </location>
</feature>
<proteinExistence type="predicted"/>
<reference evidence="2" key="1">
    <citation type="journal article" date="2023" name="Mol. Ecol. Resour.">
        <title>Chromosome-level genome assembly of a triploid poplar Populus alba 'Berolinensis'.</title>
        <authorList>
            <person name="Chen S."/>
            <person name="Yu Y."/>
            <person name="Wang X."/>
            <person name="Wang S."/>
            <person name="Zhang T."/>
            <person name="Zhou Y."/>
            <person name="He R."/>
            <person name="Meng N."/>
            <person name="Wang Y."/>
            <person name="Liu W."/>
            <person name="Liu Z."/>
            <person name="Liu J."/>
            <person name="Guo Q."/>
            <person name="Huang H."/>
            <person name="Sederoff R.R."/>
            <person name="Wang G."/>
            <person name="Qu G."/>
            <person name="Chen S."/>
        </authorList>
    </citation>
    <scope>NUCLEOTIDE SEQUENCE</scope>
    <source>
        <strain evidence="2">SC-2020</strain>
    </source>
</reference>
<protein>
    <submittedName>
        <fullName evidence="2">Uncharacterized protein</fullName>
    </submittedName>
</protein>
<organism evidence="2 3">
    <name type="scientific">Populus alba x Populus x berolinensis</name>
    <dbReference type="NCBI Taxonomy" id="444605"/>
    <lineage>
        <taxon>Eukaryota</taxon>
        <taxon>Viridiplantae</taxon>
        <taxon>Streptophyta</taxon>
        <taxon>Embryophyta</taxon>
        <taxon>Tracheophyta</taxon>
        <taxon>Spermatophyta</taxon>
        <taxon>Magnoliopsida</taxon>
        <taxon>eudicotyledons</taxon>
        <taxon>Gunneridae</taxon>
        <taxon>Pentapetalae</taxon>
        <taxon>rosids</taxon>
        <taxon>fabids</taxon>
        <taxon>Malpighiales</taxon>
        <taxon>Salicaceae</taxon>
        <taxon>Saliceae</taxon>
        <taxon>Populus</taxon>
    </lineage>
</organism>
<evidence type="ECO:0000313" key="2">
    <source>
        <dbReference type="EMBL" id="KAJ6995442.1"/>
    </source>
</evidence>
<feature type="signal peptide" evidence="1">
    <location>
        <begin position="1"/>
        <end position="23"/>
    </location>
</feature>
<sequence>MKIIILITFYIILVICGQMFCEAMVIKQTSTSCCPVVELFWGSWFVSVVSHVCERVLQLWFALSLIDFFTRYKTDYQNC</sequence>
<accession>A0AAD6QRQ0</accession>
<comment type="caution">
    <text evidence="2">The sequence shown here is derived from an EMBL/GenBank/DDBJ whole genome shotgun (WGS) entry which is preliminary data.</text>
</comment>
<dbReference type="EMBL" id="JAQIZT010000006">
    <property type="protein sequence ID" value="KAJ6995442.1"/>
    <property type="molecule type" value="Genomic_DNA"/>
</dbReference>
<dbReference type="AlphaFoldDB" id="A0AAD6QRQ0"/>
<evidence type="ECO:0000313" key="3">
    <source>
        <dbReference type="Proteomes" id="UP001164929"/>
    </source>
</evidence>
<name>A0AAD6QRQ0_9ROSI</name>
<dbReference type="Proteomes" id="UP001164929">
    <property type="component" value="Chromosome 6"/>
</dbReference>
<keyword evidence="3" id="KW-1185">Reference proteome</keyword>
<keyword evidence="1" id="KW-0732">Signal</keyword>